<dbReference type="KEGG" id="bsen:DP114_07305"/>
<protein>
    <recommendedName>
        <fullName evidence="5">Ribosome-recycling factor</fullName>
        <shortName evidence="5">RRF</shortName>
    </recommendedName>
    <alternativeName>
        <fullName evidence="5">Ribosome-releasing factor</fullName>
    </alternativeName>
</protein>
<proteinExistence type="inferred from homology"/>
<evidence type="ECO:0000256" key="6">
    <source>
        <dbReference type="SAM" id="Coils"/>
    </source>
</evidence>
<dbReference type="PANTHER" id="PTHR20982:SF3">
    <property type="entry name" value="MITOCHONDRIAL RIBOSOME RECYCLING FACTOR PSEUDO 1"/>
    <property type="match status" value="1"/>
</dbReference>
<dbReference type="AlphaFoldDB" id="A0A856MAJ8"/>
<dbReference type="PANTHER" id="PTHR20982">
    <property type="entry name" value="RIBOSOME RECYCLING FACTOR"/>
    <property type="match status" value="1"/>
</dbReference>
<dbReference type="Gene3D" id="3.30.1360.40">
    <property type="match status" value="1"/>
</dbReference>
<evidence type="ECO:0000259" key="7">
    <source>
        <dbReference type="Pfam" id="PF01765"/>
    </source>
</evidence>
<keyword evidence="4 5" id="KW-0648">Protein biosynthesis</keyword>
<dbReference type="HAMAP" id="MF_00040">
    <property type="entry name" value="RRF"/>
    <property type="match status" value="1"/>
</dbReference>
<keyword evidence="3 5" id="KW-0963">Cytoplasm</keyword>
<dbReference type="Pfam" id="PF01765">
    <property type="entry name" value="RRF"/>
    <property type="match status" value="1"/>
</dbReference>
<name>A0A856MAJ8_9CYAN</name>
<dbReference type="CDD" id="cd00520">
    <property type="entry name" value="RRF"/>
    <property type="match status" value="1"/>
</dbReference>
<keyword evidence="9" id="KW-1185">Reference proteome</keyword>
<dbReference type="InterPro" id="IPR036191">
    <property type="entry name" value="RRF_sf"/>
</dbReference>
<dbReference type="SUPFAM" id="SSF55194">
    <property type="entry name" value="Ribosome recycling factor, RRF"/>
    <property type="match status" value="1"/>
</dbReference>
<feature type="domain" description="Ribosome recycling factor" evidence="7">
    <location>
        <begin position="18"/>
        <end position="179"/>
    </location>
</feature>
<dbReference type="EMBL" id="CP030118">
    <property type="protein sequence ID" value="QDL07732.1"/>
    <property type="molecule type" value="Genomic_DNA"/>
</dbReference>
<dbReference type="NCBIfam" id="TIGR00496">
    <property type="entry name" value="frr"/>
    <property type="match status" value="1"/>
</dbReference>
<evidence type="ECO:0000313" key="9">
    <source>
        <dbReference type="Proteomes" id="UP000503129"/>
    </source>
</evidence>
<keyword evidence="6" id="KW-0175">Coiled coil</keyword>
<dbReference type="GO" id="GO:0005737">
    <property type="term" value="C:cytoplasm"/>
    <property type="evidence" value="ECO:0007669"/>
    <property type="project" value="UniProtKB-SubCell"/>
</dbReference>
<dbReference type="GO" id="GO:0043023">
    <property type="term" value="F:ribosomal large subunit binding"/>
    <property type="evidence" value="ECO:0007669"/>
    <property type="project" value="TreeGrafter"/>
</dbReference>
<comment type="subcellular location">
    <subcellularLocation>
        <location evidence="1 5">Cytoplasm</location>
    </subcellularLocation>
</comment>
<dbReference type="Gene3D" id="1.10.132.20">
    <property type="entry name" value="Ribosome-recycling factor"/>
    <property type="match status" value="1"/>
</dbReference>
<dbReference type="Proteomes" id="UP000503129">
    <property type="component" value="Chromosome"/>
</dbReference>
<dbReference type="InterPro" id="IPR023584">
    <property type="entry name" value="Ribosome_recyc_fac_dom"/>
</dbReference>
<dbReference type="FunFam" id="1.10.132.20:FF:000001">
    <property type="entry name" value="Ribosome-recycling factor"/>
    <property type="match status" value="1"/>
</dbReference>
<gene>
    <name evidence="5" type="primary">frr</name>
    <name evidence="8" type="ORF">DP114_07305</name>
</gene>
<comment type="function">
    <text evidence="5">Responsible for the release of ribosomes from messenger RNA at the termination of protein biosynthesis. May increase the efficiency of translation by recycling ribosomes from one round of translation to another.</text>
</comment>
<comment type="similarity">
    <text evidence="2 5">Belongs to the RRF family.</text>
</comment>
<evidence type="ECO:0000256" key="1">
    <source>
        <dbReference type="ARBA" id="ARBA00004496"/>
    </source>
</evidence>
<dbReference type="FunFam" id="3.30.1360.40:FF:000001">
    <property type="entry name" value="Ribosome-recycling factor"/>
    <property type="match status" value="1"/>
</dbReference>
<evidence type="ECO:0000313" key="8">
    <source>
        <dbReference type="EMBL" id="QDL07732.1"/>
    </source>
</evidence>
<evidence type="ECO:0000256" key="4">
    <source>
        <dbReference type="ARBA" id="ARBA00022917"/>
    </source>
</evidence>
<dbReference type="RefSeq" id="WP_169265837.1">
    <property type="nucleotide sequence ID" value="NZ_CAWOXK010000001.1"/>
</dbReference>
<sequence>MKLAEAESTMQKTVESTQRSFNTIRTGRANASLLDKITVDYYGSPTPLKSLANISTPDSTTILIQPYDRNTLNLIEKAISMSDVGLTPSNDGSLIRLNIPPLTSDRRKELVKIAAKYAEEGRVAIRNIRRDTVDTIRKLEKSAEVSEDESRDQQDKLQKLTNKYTAKIDELLAEKEKDITTV</sequence>
<dbReference type="InterPro" id="IPR002661">
    <property type="entry name" value="Ribosome_recyc_fac"/>
</dbReference>
<evidence type="ECO:0000256" key="5">
    <source>
        <dbReference type="HAMAP-Rule" id="MF_00040"/>
    </source>
</evidence>
<organism evidence="8 9">
    <name type="scientific">Brasilonema sennae CENA114</name>
    <dbReference type="NCBI Taxonomy" id="415709"/>
    <lineage>
        <taxon>Bacteria</taxon>
        <taxon>Bacillati</taxon>
        <taxon>Cyanobacteriota</taxon>
        <taxon>Cyanophyceae</taxon>
        <taxon>Nostocales</taxon>
        <taxon>Scytonemataceae</taxon>
        <taxon>Brasilonema</taxon>
        <taxon>Bromeliae group (in: Brasilonema)</taxon>
    </lineage>
</organism>
<dbReference type="GO" id="GO:0006415">
    <property type="term" value="P:translational termination"/>
    <property type="evidence" value="ECO:0007669"/>
    <property type="project" value="UniProtKB-UniRule"/>
</dbReference>
<accession>A0A856MAJ8</accession>
<evidence type="ECO:0000256" key="3">
    <source>
        <dbReference type="ARBA" id="ARBA00022490"/>
    </source>
</evidence>
<feature type="coiled-coil region" evidence="6">
    <location>
        <begin position="136"/>
        <end position="174"/>
    </location>
</feature>
<evidence type="ECO:0000256" key="2">
    <source>
        <dbReference type="ARBA" id="ARBA00005912"/>
    </source>
</evidence>
<reference evidence="8 9" key="1">
    <citation type="submission" date="2018-06" db="EMBL/GenBank/DDBJ databases">
        <title>Comparative genomics of Brasilonema spp. strains.</title>
        <authorList>
            <person name="Alvarenga D.O."/>
            <person name="Fiore M.F."/>
            <person name="Varani A.M."/>
        </authorList>
    </citation>
    <scope>NUCLEOTIDE SEQUENCE [LARGE SCALE GENOMIC DNA]</scope>
    <source>
        <strain evidence="8 9">CENA114</strain>
    </source>
</reference>